<evidence type="ECO:0000313" key="10">
    <source>
        <dbReference type="Proteomes" id="UP000247814"/>
    </source>
</evidence>
<feature type="domain" description="Major facilitator superfamily (MFS) profile" evidence="8">
    <location>
        <begin position="49"/>
        <end position="484"/>
    </location>
</feature>
<dbReference type="CDD" id="cd17321">
    <property type="entry name" value="MFS_MMR_MDR_like"/>
    <property type="match status" value="1"/>
</dbReference>
<feature type="transmembrane region" description="Helical" evidence="7">
    <location>
        <begin position="203"/>
        <end position="223"/>
    </location>
</feature>
<dbReference type="PRINTS" id="PR01036">
    <property type="entry name" value="TCRTETB"/>
</dbReference>
<dbReference type="PROSITE" id="PS50850">
    <property type="entry name" value="MFS"/>
    <property type="match status" value="1"/>
</dbReference>
<feature type="transmembrane region" description="Helical" evidence="7">
    <location>
        <begin position="365"/>
        <end position="384"/>
    </location>
</feature>
<comment type="caution">
    <text evidence="9">The sequence shown here is derived from an EMBL/GenBank/DDBJ whole genome shotgun (WGS) entry which is preliminary data.</text>
</comment>
<dbReference type="InterPro" id="IPR011701">
    <property type="entry name" value="MFS"/>
</dbReference>
<dbReference type="GO" id="GO:0022857">
    <property type="term" value="F:transmembrane transporter activity"/>
    <property type="evidence" value="ECO:0007669"/>
    <property type="project" value="InterPro"/>
</dbReference>
<feature type="transmembrane region" description="Helical" evidence="7">
    <location>
        <begin position="261"/>
        <end position="279"/>
    </location>
</feature>
<keyword evidence="2" id="KW-0813">Transport</keyword>
<dbReference type="Proteomes" id="UP000247814">
    <property type="component" value="Unassembled WGS sequence"/>
</dbReference>
<evidence type="ECO:0000256" key="7">
    <source>
        <dbReference type="SAM" id="Phobius"/>
    </source>
</evidence>
<dbReference type="EMBL" id="NKUA01000003">
    <property type="protein sequence ID" value="PYD80348.1"/>
    <property type="molecule type" value="Genomic_DNA"/>
</dbReference>
<feature type="transmembrane region" description="Helical" evidence="7">
    <location>
        <begin position="235"/>
        <end position="255"/>
    </location>
</feature>
<evidence type="ECO:0000256" key="4">
    <source>
        <dbReference type="ARBA" id="ARBA00022989"/>
    </source>
</evidence>
<dbReference type="Gene3D" id="1.20.1250.20">
    <property type="entry name" value="MFS general substrate transporter like domains"/>
    <property type="match status" value="1"/>
</dbReference>
<feature type="transmembrane region" description="Helical" evidence="7">
    <location>
        <begin position="78"/>
        <end position="103"/>
    </location>
</feature>
<dbReference type="AlphaFoldDB" id="A0A318QSB9"/>
<comment type="subcellular location">
    <subcellularLocation>
        <location evidence="1">Membrane</location>
        <topology evidence="1">Multi-pass membrane protein</topology>
    </subcellularLocation>
</comment>
<keyword evidence="3 7" id="KW-0812">Transmembrane</keyword>
<dbReference type="InterPro" id="IPR036259">
    <property type="entry name" value="MFS_trans_sf"/>
</dbReference>
<evidence type="ECO:0000256" key="5">
    <source>
        <dbReference type="ARBA" id="ARBA00023136"/>
    </source>
</evidence>
<evidence type="ECO:0000313" key="9">
    <source>
        <dbReference type="EMBL" id="PYD80348.1"/>
    </source>
</evidence>
<keyword evidence="5 7" id="KW-0472">Membrane</keyword>
<feature type="transmembrane region" description="Helical" evidence="7">
    <location>
        <begin position="300"/>
        <end position="321"/>
    </location>
</feature>
<feature type="transmembrane region" description="Helical" evidence="7">
    <location>
        <begin position="115"/>
        <end position="134"/>
    </location>
</feature>
<sequence length="484" mass="51723">MPPPPRTCRLPWPAFSPPARNWRSPERMQPPNAPRATMAEENRAISYLQIIPVFCAVFLSVLDYAIANIALPQISAELAIPASLSVWVVNAYQLSNAMLLLPVARLSDRLGAKRLCVAGLLIIIAGSLLCAMAHTFPVLVAGRLIQGVGGSCIMSVSSALVRQIYPHARLGQGLAINALVIAFGFAVSPGVSSAILYLANWRWLFLFNIPYALLLLFPLFRYVPLRIVSRARVDGLPLVLTACCLGAPLLSFDMLAHGGHAALAGLAAVVMGACATVLIRRERGSEAPVLPVDLLCSRDFLAAFMVCFIGYITANFFMVSIPFTLTTYFHRTVIHSGLLITFWPLGMVMGGPLVARAADRVQAGLLSSFGLALVGAGFLCLYFLPCNTADPALCALFLMAGVGFSFFVSPNNKAMMVAAPLHRSASASAMISVGRIMGQSVGAACVAYVMQAYATERGGHLCLVFGVLSAWLGVLVSVSRLRRP</sequence>
<dbReference type="Pfam" id="PF07690">
    <property type="entry name" value="MFS_1"/>
    <property type="match status" value="2"/>
</dbReference>
<protein>
    <submittedName>
        <fullName evidence="9">MFS transporter</fullName>
    </submittedName>
</protein>
<dbReference type="OrthoDB" id="9812221at2"/>
<feature type="transmembrane region" description="Helical" evidence="7">
    <location>
        <begin position="458"/>
        <end position="478"/>
    </location>
</feature>
<dbReference type="Gene3D" id="1.20.1720.10">
    <property type="entry name" value="Multidrug resistance protein D"/>
    <property type="match status" value="1"/>
</dbReference>
<gene>
    <name evidence="9" type="ORF">CFR77_02790</name>
</gene>
<feature type="transmembrane region" description="Helical" evidence="7">
    <location>
        <begin position="140"/>
        <end position="161"/>
    </location>
</feature>
<accession>A0A318QSB9</accession>
<keyword evidence="4 7" id="KW-1133">Transmembrane helix</keyword>
<reference evidence="9 10" key="1">
    <citation type="submission" date="2017-07" db="EMBL/GenBank/DDBJ databases">
        <title>A draft genome sequence of Komagataeibacter sucrofermentans LMG 18788.</title>
        <authorList>
            <person name="Skraban J."/>
            <person name="Cleenwerck I."/>
            <person name="Vandamme P."/>
            <person name="Trcek J."/>
        </authorList>
    </citation>
    <scope>NUCLEOTIDE SEQUENCE [LARGE SCALE GENOMIC DNA]</scope>
    <source>
        <strain evidence="9 10">LMG 18788</strain>
    </source>
</reference>
<evidence type="ECO:0000256" key="2">
    <source>
        <dbReference type="ARBA" id="ARBA00022448"/>
    </source>
</evidence>
<dbReference type="GO" id="GO:0016020">
    <property type="term" value="C:membrane"/>
    <property type="evidence" value="ECO:0007669"/>
    <property type="project" value="UniProtKB-SubCell"/>
</dbReference>
<dbReference type="InterPro" id="IPR020846">
    <property type="entry name" value="MFS_dom"/>
</dbReference>
<evidence type="ECO:0000256" key="3">
    <source>
        <dbReference type="ARBA" id="ARBA00022692"/>
    </source>
</evidence>
<feature type="transmembrane region" description="Helical" evidence="7">
    <location>
        <begin position="333"/>
        <end position="353"/>
    </location>
</feature>
<feature type="transmembrane region" description="Helical" evidence="7">
    <location>
        <begin position="429"/>
        <end position="452"/>
    </location>
</feature>
<feature type="transmembrane region" description="Helical" evidence="7">
    <location>
        <begin position="44"/>
        <end position="66"/>
    </location>
</feature>
<name>A0A318QSB9_9PROT</name>
<evidence type="ECO:0000256" key="6">
    <source>
        <dbReference type="SAM" id="MobiDB-lite"/>
    </source>
</evidence>
<feature type="transmembrane region" description="Helical" evidence="7">
    <location>
        <begin position="173"/>
        <end position="197"/>
    </location>
</feature>
<evidence type="ECO:0000256" key="1">
    <source>
        <dbReference type="ARBA" id="ARBA00004141"/>
    </source>
</evidence>
<dbReference type="SUPFAM" id="SSF103473">
    <property type="entry name" value="MFS general substrate transporter"/>
    <property type="match status" value="1"/>
</dbReference>
<feature type="transmembrane region" description="Helical" evidence="7">
    <location>
        <begin position="390"/>
        <end position="408"/>
    </location>
</feature>
<evidence type="ECO:0000259" key="8">
    <source>
        <dbReference type="PROSITE" id="PS50850"/>
    </source>
</evidence>
<keyword evidence="10" id="KW-1185">Reference proteome</keyword>
<proteinExistence type="predicted"/>
<feature type="region of interest" description="Disordered" evidence="6">
    <location>
        <begin position="12"/>
        <end position="35"/>
    </location>
</feature>
<dbReference type="PANTHER" id="PTHR42718">
    <property type="entry name" value="MAJOR FACILITATOR SUPERFAMILY MULTIDRUG TRANSPORTER MFSC"/>
    <property type="match status" value="1"/>
</dbReference>
<organism evidence="9 10">
    <name type="scientific">Komagataeibacter sucrofermentans</name>
    <dbReference type="NCBI Taxonomy" id="1053551"/>
    <lineage>
        <taxon>Bacteria</taxon>
        <taxon>Pseudomonadati</taxon>
        <taxon>Pseudomonadota</taxon>
        <taxon>Alphaproteobacteria</taxon>
        <taxon>Acetobacterales</taxon>
        <taxon>Acetobacteraceae</taxon>
        <taxon>Komagataeibacter</taxon>
    </lineage>
</organism>
<dbReference type="PANTHER" id="PTHR42718:SF9">
    <property type="entry name" value="MAJOR FACILITATOR SUPERFAMILY MULTIDRUG TRANSPORTER MFSC"/>
    <property type="match status" value="1"/>
</dbReference>